<dbReference type="Proteomes" id="UP000019140">
    <property type="component" value="Unassembled WGS sequence"/>
</dbReference>
<dbReference type="AlphaFoldDB" id="W4M439"/>
<dbReference type="EMBL" id="AZHX01001079">
    <property type="protein sequence ID" value="ETX04955.1"/>
    <property type="molecule type" value="Genomic_DNA"/>
</dbReference>
<accession>W4M439</accession>
<reference evidence="1 2" key="1">
    <citation type="journal article" date="2014" name="Nature">
        <title>An environmental bacterial taxon with a large and distinct metabolic repertoire.</title>
        <authorList>
            <person name="Wilson M.C."/>
            <person name="Mori T."/>
            <person name="Ruckert C."/>
            <person name="Uria A.R."/>
            <person name="Helf M.J."/>
            <person name="Takada K."/>
            <person name="Gernert C."/>
            <person name="Steffens U.A."/>
            <person name="Heycke N."/>
            <person name="Schmitt S."/>
            <person name="Rinke C."/>
            <person name="Helfrich E.J."/>
            <person name="Brachmann A.O."/>
            <person name="Gurgui C."/>
            <person name="Wakimoto T."/>
            <person name="Kracht M."/>
            <person name="Crusemann M."/>
            <person name="Hentschel U."/>
            <person name="Abe I."/>
            <person name="Matsunaga S."/>
            <person name="Kalinowski J."/>
            <person name="Takeyama H."/>
            <person name="Piel J."/>
        </authorList>
    </citation>
    <scope>NUCLEOTIDE SEQUENCE [LARGE SCALE GENOMIC DNA]</scope>
    <source>
        <strain evidence="2">TSY2</strain>
    </source>
</reference>
<proteinExistence type="predicted"/>
<evidence type="ECO:0000313" key="2">
    <source>
        <dbReference type="Proteomes" id="UP000019140"/>
    </source>
</evidence>
<sequence length="48" mass="5456">MNEDCNVIFHRIQKLEDLSYRIPGKCFSSKLDAGTSAMYDAVDAIFEL</sequence>
<organism evidence="1 2">
    <name type="scientific">Candidatus Entotheonella gemina</name>
    <dbReference type="NCBI Taxonomy" id="1429439"/>
    <lineage>
        <taxon>Bacteria</taxon>
        <taxon>Pseudomonadati</taxon>
        <taxon>Nitrospinota/Tectimicrobiota group</taxon>
        <taxon>Candidatus Tectimicrobiota</taxon>
        <taxon>Candidatus Entotheonellia</taxon>
        <taxon>Candidatus Entotheonellales</taxon>
        <taxon>Candidatus Entotheonellaceae</taxon>
        <taxon>Candidatus Entotheonella</taxon>
    </lineage>
</organism>
<gene>
    <name evidence="1" type="ORF">ETSY2_25835</name>
</gene>
<keyword evidence="2" id="KW-1185">Reference proteome</keyword>
<protein>
    <submittedName>
        <fullName evidence="1">Uncharacterized protein</fullName>
    </submittedName>
</protein>
<comment type="caution">
    <text evidence="1">The sequence shown here is derived from an EMBL/GenBank/DDBJ whole genome shotgun (WGS) entry which is preliminary data.</text>
</comment>
<name>W4M439_9BACT</name>
<evidence type="ECO:0000313" key="1">
    <source>
        <dbReference type="EMBL" id="ETX04955.1"/>
    </source>
</evidence>
<dbReference type="HOGENOM" id="CLU_3150695_0_0_7"/>